<comment type="caution">
    <text evidence="2">The sequence shown here is derived from an EMBL/GenBank/DDBJ whole genome shotgun (WGS) entry which is preliminary data.</text>
</comment>
<dbReference type="AlphaFoldDB" id="A0A699K6T7"/>
<dbReference type="Gene3D" id="3.30.420.10">
    <property type="entry name" value="Ribonuclease H-like superfamily/Ribonuclease H"/>
    <property type="match status" value="1"/>
</dbReference>
<dbReference type="EMBL" id="BKCJ010480198">
    <property type="protein sequence ID" value="GFA74663.1"/>
    <property type="molecule type" value="Genomic_DNA"/>
</dbReference>
<evidence type="ECO:0000259" key="1">
    <source>
        <dbReference type="Pfam" id="PF22936"/>
    </source>
</evidence>
<dbReference type="InterPro" id="IPR054722">
    <property type="entry name" value="PolX-like_BBD"/>
</dbReference>
<keyword evidence="2" id="KW-0808">Transferase</keyword>
<organism evidence="2">
    <name type="scientific">Tanacetum cinerariifolium</name>
    <name type="common">Dalmatian daisy</name>
    <name type="synonym">Chrysanthemum cinerariifolium</name>
    <dbReference type="NCBI Taxonomy" id="118510"/>
    <lineage>
        <taxon>Eukaryota</taxon>
        <taxon>Viridiplantae</taxon>
        <taxon>Streptophyta</taxon>
        <taxon>Embryophyta</taxon>
        <taxon>Tracheophyta</taxon>
        <taxon>Spermatophyta</taxon>
        <taxon>Magnoliopsida</taxon>
        <taxon>eudicotyledons</taxon>
        <taxon>Gunneridae</taxon>
        <taxon>Pentapetalae</taxon>
        <taxon>asterids</taxon>
        <taxon>campanulids</taxon>
        <taxon>Asterales</taxon>
        <taxon>Asteraceae</taxon>
        <taxon>Asteroideae</taxon>
        <taxon>Anthemideae</taxon>
        <taxon>Anthemidinae</taxon>
        <taxon>Tanacetum</taxon>
    </lineage>
</organism>
<feature type="non-terminal residue" evidence="2">
    <location>
        <position position="221"/>
    </location>
</feature>
<feature type="domain" description="Retrovirus-related Pol polyprotein from transposon TNT 1-94-like beta-barrel" evidence="1">
    <location>
        <begin position="118"/>
        <end position="150"/>
    </location>
</feature>
<name>A0A699K6T7_TANCI</name>
<proteinExistence type="predicted"/>
<accession>A0A699K6T7</accession>
<dbReference type="Pfam" id="PF22936">
    <property type="entry name" value="Pol_BBD"/>
    <property type="match status" value="1"/>
</dbReference>
<feature type="non-terminal residue" evidence="2">
    <location>
        <position position="1"/>
    </location>
</feature>
<keyword evidence="2" id="KW-0548">Nucleotidyltransferase</keyword>
<dbReference type="PANTHER" id="PTHR45835">
    <property type="entry name" value="YALI0A06105P"/>
    <property type="match status" value="1"/>
</dbReference>
<dbReference type="SUPFAM" id="SSF53098">
    <property type="entry name" value="Ribonuclease H-like"/>
    <property type="match status" value="1"/>
</dbReference>
<dbReference type="InterPro" id="IPR036397">
    <property type="entry name" value="RNaseH_sf"/>
</dbReference>
<reference evidence="2" key="1">
    <citation type="journal article" date="2019" name="Sci. Rep.">
        <title>Draft genome of Tanacetum cinerariifolium, the natural source of mosquito coil.</title>
        <authorList>
            <person name="Yamashiro T."/>
            <person name="Shiraishi A."/>
            <person name="Satake H."/>
            <person name="Nakayama K."/>
        </authorList>
    </citation>
    <scope>NUCLEOTIDE SEQUENCE</scope>
</reference>
<protein>
    <submittedName>
        <fullName evidence="2">Putative reverse transcriptase domain-containing protein</fullName>
    </submittedName>
</protein>
<dbReference type="GO" id="GO:0003676">
    <property type="term" value="F:nucleic acid binding"/>
    <property type="evidence" value="ECO:0007669"/>
    <property type="project" value="InterPro"/>
</dbReference>
<evidence type="ECO:0000313" key="2">
    <source>
        <dbReference type="EMBL" id="GFA74663.1"/>
    </source>
</evidence>
<dbReference type="PANTHER" id="PTHR45835:SF99">
    <property type="entry name" value="CHROMO DOMAIN-CONTAINING PROTEIN-RELATED"/>
    <property type="match status" value="1"/>
</dbReference>
<gene>
    <name evidence="2" type="ORF">Tci_646635</name>
</gene>
<dbReference type="InterPro" id="IPR012337">
    <property type="entry name" value="RNaseH-like_sf"/>
</dbReference>
<keyword evidence="2" id="KW-0695">RNA-directed DNA polymerase</keyword>
<sequence>PTRETESMDTLTWLYIKEIISRHDERTIQTLEDMLRACAIDFGKGWEKHLPLVEFSYNNSYHASIKAAPFKALYGRQCRSHDCWAEIQVSHGLGPQKTLSFLFDVHGNPQQALKYKGVIDSGCSRHMTGNISYLSNFEEINGRYVAFGGNPKGGKITSKDTECVVLSSEFKLPDEKHVLLRVPRENNMNNVDLKNIVPSGDLTCLLAKATLDESNLWHIRL</sequence>
<dbReference type="GO" id="GO:0003964">
    <property type="term" value="F:RNA-directed DNA polymerase activity"/>
    <property type="evidence" value="ECO:0007669"/>
    <property type="project" value="UniProtKB-KW"/>
</dbReference>